<dbReference type="EMBL" id="LAZR01000516">
    <property type="protein sequence ID" value="KKN65788.1"/>
    <property type="molecule type" value="Genomic_DNA"/>
</dbReference>
<gene>
    <name evidence="1" type="ORF">LCGC14_0478330</name>
</gene>
<organism evidence="1">
    <name type="scientific">marine sediment metagenome</name>
    <dbReference type="NCBI Taxonomy" id="412755"/>
    <lineage>
        <taxon>unclassified sequences</taxon>
        <taxon>metagenomes</taxon>
        <taxon>ecological metagenomes</taxon>
    </lineage>
</organism>
<comment type="caution">
    <text evidence="1">The sequence shown here is derived from an EMBL/GenBank/DDBJ whole genome shotgun (WGS) entry which is preliminary data.</text>
</comment>
<accession>A0A0F9VIZ8</accession>
<reference evidence="1" key="1">
    <citation type="journal article" date="2015" name="Nature">
        <title>Complex archaea that bridge the gap between prokaryotes and eukaryotes.</title>
        <authorList>
            <person name="Spang A."/>
            <person name="Saw J.H."/>
            <person name="Jorgensen S.L."/>
            <person name="Zaremba-Niedzwiedzka K."/>
            <person name="Martijn J."/>
            <person name="Lind A.E."/>
            <person name="van Eijk R."/>
            <person name="Schleper C."/>
            <person name="Guy L."/>
            <person name="Ettema T.J."/>
        </authorList>
    </citation>
    <scope>NUCLEOTIDE SEQUENCE</scope>
</reference>
<dbReference type="AlphaFoldDB" id="A0A0F9VIZ8"/>
<sequence length="99" mass="11102">MVTGILDLGKRITFPDGKEEEMSEDRAEEKRLAEIQATRAKGMQGVGYLGGSQSEVFRPPLHDRCHFLAHGFMSYIADGEPNPRDVVMLADLLRQEALR</sequence>
<protein>
    <submittedName>
        <fullName evidence="1">Uncharacterized protein</fullName>
    </submittedName>
</protein>
<evidence type="ECO:0000313" key="1">
    <source>
        <dbReference type="EMBL" id="KKN65788.1"/>
    </source>
</evidence>
<proteinExistence type="predicted"/>
<name>A0A0F9VIZ8_9ZZZZ</name>